<proteinExistence type="predicted"/>
<dbReference type="Pfam" id="PF03432">
    <property type="entry name" value="Relaxase"/>
    <property type="match status" value="1"/>
</dbReference>
<evidence type="ECO:0000256" key="1">
    <source>
        <dbReference type="SAM" id="MobiDB-lite"/>
    </source>
</evidence>
<dbReference type="EMBL" id="QSON01000003">
    <property type="protein sequence ID" value="RGJ06105.1"/>
    <property type="molecule type" value="Genomic_DNA"/>
</dbReference>
<dbReference type="Proteomes" id="UP000434223">
    <property type="component" value="Unassembled WGS sequence"/>
</dbReference>
<dbReference type="OrthoDB" id="9762440at2"/>
<evidence type="ECO:0000259" key="2">
    <source>
        <dbReference type="Pfam" id="PF03432"/>
    </source>
</evidence>
<reference evidence="4 5" key="1">
    <citation type="submission" date="2018-08" db="EMBL/GenBank/DDBJ databases">
        <title>A genome reference for cultivated species of the human gut microbiota.</title>
        <authorList>
            <person name="Zou Y."/>
            <person name="Xue W."/>
            <person name="Luo G."/>
        </authorList>
    </citation>
    <scope>NUCLEOTIDE SEQUENCE [LARGE SCALE GENOMIC DNA]</scope>
    <source>
        <strain evidence="4 5">TM09-12</strain>
    </source>
</reference>
<organism evidence="4 5">
    <name type="scientific">Hungatella hathewayi</name>
    <dbReference type="NCBI Taxonomy" id="154046"/>
    <lineage>
        <taxon>Bacteria</taxon>
        <taxon>Bacillati</taxon>
        <taxon>Bacillota</taxon>
        <taxon>Clostridia</taxon>
        <taxon>Lachnospirales</taxon>
        <taxon>Lachnospiraceae</taxon>
        <taxon>Hungatella</taxon>
    </lineage>
</organism>
<accession>A0A174WPB0</accession>
<reference evidence="3 6" key="2">
    <citation type="submission" date="2019-09" db="EMBL/GenBank/DDBJ databases">
        <title>Draft genome sequencing of Hungatella hathewayi 123Y-2.</title>
        <authorList>
            <person name="Lv Q."/>
            <person name="Li S."/>
        </authorList>
    </citation>
    <scope>NUCLEOTIDE SEQUENCE [LARGE SCALE GENOMIC DNA]</scope>
    <source>
        <strain evidence="3 6">123Y-2</strain>
    </source>
</reference>
<gene>
    <name evidence="4" type="ORF">DXD79_08920</name>
    <name evidence="3" type="ORF">GNE07_06065</name>
</gene>
<sequence>MAVSKILHMGCAKSGFKAKYLANAISYITKDFKSENGLYVSGYNCLPETALNQMLNTKRRYNKMGGRQGYHIIISFEEAADTVDKDIAMEIIGKFVKEYLGKEFEAVYALHDDTDHIHGHIVFNSVRCVEQGLKYDYRNGDWDNIIQPLVNKICEEYHMATLDMDKVRENRKHKRDKTWDQSKDGIFVWNDMIRRDIDQVVAQAENWDEFLSGMEERGYEIKHGAHTLIKPPGMDKGRRLDTLKGDYTEEKIRERLCNPMREEDLPKPVLKLPPKIKKISGYIPRRKSELTGYQKIYFARLYRLGVIKKQPYSNAWKYKEDIRRLHELQEEYNFLSAYQIYTDHDLDNVLKVLAGQAKALRQEKRQLKDLEDANPEAFALWEQIQELSIEVSLYEEGYQEFKGEYQRSEQLKKQMSDLGISFSETVQLFQDSQGKIRRIDEVLAGVKRQQRIGKKILQEQKERLQSKKQHIDKGRGEPHYDL</sequence>
<feature type="region of interest" description="Disordered" evidence="1">
    <location>
        <begin position="462"/>
        <end position="482"/>
    </location>
</feature>
<evidence type="ECO:0000313" key="4">
    <source>
        <dbReference type="EMBL" id="RGJ06105.1"/>
    </source>
</evidence>
<evidence type="ECO:0000313" key="6">
    <source>
        <dbReference type="Proteomes" id="UP000434223"/>
    </source>
</evidence>
<dbReference type="EMBL" id="WNME01000003">
    <property type="protein sequence ID" value="MUB62632.1"/>
    <property type="molecule type" value="Genomic_DNA"/>
</dbReference>
<feature type="domain" description="MobA/VirD2-like nuclease" evidence="2">
    <location>
        <begin position="27"/>
        <end position="158"/>
    </location>
</feature>
<name>A0A174WPB0_9FIRM</name>
<dbReference type="Proteomes" id="UP000263014">
    <property type="component" value="Unassembled WGS sequence"/>
</dbReference>
<dbReference type="AlphaFoldDB" id="A0A174WPB0"/>
<dbReference type="RefSeq" id="WP_055651426.1">
    <property type="nucleotide sequence ID" value="NZ_CABJBJ010000011.1"/>
</dbReference>
<protein>
    <submittedName>
        <fullName evidence="3">Relaxase/mobilization nuclease domain-containing protein</fullName>
    </submittedName>
</protein>
<dbReference type="InterPro" id="IPR005094">
    <property type="entry name" value="Endonuclease_MobA/VirD2"/>
</dbReference>
<evidence type="ECO:0000313" key="5">
    <source>
        <dbReference type="Proteomes" id="UP000263014"/>
    </source>
</evidence>
<dbReference type="GeneID" id="93150362"/>
<evidence type="ECO:0000313" key="3">
    <source>
        <dbReference type="EMBL" id="MUB62632.1"/>
    </source>
</evidence>
<comment type="caution">
    <text evidence="4">The sequence shown here is derived from an EMBL/GenBank/DDBJ whole genome shotgun (WGS) entry which is preliminary data.</text>
</comment>